<dbReference type="Proteomes" id="UP000071778">
    <property type="component" value="Chromosome"/>
</dbReference>
<proteinExistence type="inferred from homology"/>
<dbReference type="PANTHER" id="PTHR37302">
    <property type="entry name" value="SLR1116 PROTEIN"/>
    <property type="match status" value="1"/>
</dbReference>
<organism evidence="4 5">
    <name type="scientific">Collimonas arenae</name>
    <dbReference type="NCBI Taxonomy" id="279058"/>
    <lineage>
        <taxon>Bacteria</taxon>
        <taxon>Pseudomonadati</taxon>
        <taxon>Pseudomonadota</taxon>
        <taxon>Betaproteobacteria</taxon>
        <taxon>Burkholderiales</taxon>
        <taxon>Oxalobacteraceae</taxon>
        <taxon>Collimonas</taxon>
    </lineage>
</organism>
<dbReference type="GO" id="GO:0046872">
    <property type="term" value="F:metal ion binding"/>
    <property type="evidence" value="ECO:0007669"/>
    <property type="project" value="UniProtKB-KW"/>
</dbReference>
<evidence type="ECO:0000256" key="2">
    <source>
        <dbReference type="ARBA" id="ARBA00022723"/>
    </source>
</evidence>
<keyword evidence="5" id="KW-1185">Reference proteome</keyword>
<dbReference type="Gene3D" id="1.20.120.450">
    <property type="entry name" value="dinb family like domain"/>
    <property type="match status" value="1"/>
</dbReference>
<dbReference type="AlphaFoldDB" id="A0A127QQB3"/>
<dbReference type="Pfam" id="PF05163">
    <property type="entry name" value="DinB"/>
    <property type="match status" value="1"/>
</dbReference>
<dbReference type="InterPro" id="IPR034660">
    <property type="entry name" value="DinB/YfiT-like"/>
</dbReference>
<feature type="binding site" evidence="3">
    <location>
        <position position="49"/>
    </location>
    <ligand>
        <name>a divalent metal cation</name>
        <dbReference type="ChEBI" id="CHEBI:60240"/>
    </ligand>
</feature>
<accession>A0A127QQB3</accession>
<sequence>MMQAYFESLARYHVWATAKLLEQIAAISEEDYRRDCRLFFHSIHGTLNHMLVGERHWHSRIAEGISLKMALDTELESRRDVLASALTDASRRWDQWLSSNPQRDYSGNLHYTRATGAPAEAPLTAVLGHVFNHATHHRGQITAALTAMGYACPELDFIYWAVAKQQAEMNK</sequence>
<gene>
    <name evidence="4" type="ORF">CAter282_4487</name>
</gene>
<reference evidence="4 5" key="1">
    <citation type="submission" date="2015-11" db="EMBL/GenBank/DDBJ databases">
        <title>Exploring the genomic traits of fungus-feeding bacterial genus Collimonas.</title>
        <authorList>
            <person name="Song C."/>
            <person name="Schmidt R."/>
            <person name="de Jager V."/>
            <person name="Krzyzanowska D."/>
            <person name="Jongedijk E."/>
            <person name="Cankar K."/>
            <person name="Beekwilder J."/>
            <person name="van Veen A."/>
            <person name="de Boer W."/>
            <person name="van Veen J.A."/>
            <person name="Garbeva P."/>
        </authorList>
    </citation>
    <scope>NUCLEOTIDE SEQUENCE [LARGE SCALE GENOMIC DNA]</scope>
    <source>
        <strain evidence="4 5">Ter282</strain>
    </source>
</reference>
<dbReference type="EMBL" id="CP013235">
    <property type="protein sequence ID" value="AMP12147.1"/>
    <property type="molecule type" value="Genomic_DNA"/>
</dbReference>
<dbReference type="SUPFAM" id="SSF109854">
    <property type="entry name" value="DinB/YfiT-like putative metalloenzymes"/>
    <property type="match status" value="1"/>
</dbReference>
<comment type="similarity">
    <text evidence="1">Belongs to the DinB family.</text>
</comment>
<name>A0A127QQB3_9BURK</name>
<protein>
    <submittedName>
        <fullName evidence="4">DinB family protein</fullName>
    </submittedName>
</protein>
<dbReference type="RefSeq" id="WP_231879088.1">
    <property type="nucleotide sequence ID" value="NZ_CP013235.1"/>
</dbReference>
<feature type="binding site" evidence="3">
    <location>
        <position position="133"/>
    </location>
    <ligand>
        <name>a divalent metal cation</name>
        <dbReference type="ChEBI" id="CHEBI:60240"/>
    </ligand>
</feature>
<evidence type="ECO:0000313" key="5">
    <source>
        <dbReference type="Proteomes" id="UP000071778"/>
    </source>
</evidence>
<evidence type="ECO:0000256" key="3">
    <source>
        <dbReference type="PIRSR" id="PIRSR607837-1"/>
    </source>
</evidence>
<keyword evidence="2 3" id="KW-0479">Metal-binding</keyword>
<dbReference type="InterPro" id="IPR007837">
    <property type="entry name" value="DinB"/>
</dbReference>
<dbReference type="PANTHER" id="PTHR37302:SF3">
    <property type="entry name" value="DAMAGE-INDUCIBLE PROTEIN DINB"/>
    <property type="match status" value="1"/>
</dbReference>
<feature type="binding site" evidence="3">
    <location>
        <position position="137"/>
    </location>
    <ligand>
        <name>a divalent metal cation</name>
        <dbReference type="ChEBI" id="CHEBI:60240"/>
    </ligand>
</feature>
<evidence type="ECO:0000313" key="4">
    <source>
        <dbReference type="EMBL" id="AMP12147.1"/>
    </source>
</evidence>
<dbReference type="PATRIC" id="fig|279058.18.peg.4421"/>
<evidence type="ECO:0000256" key="1">
    <source>
        <dbReference type="ARBA" id="ARBA00008635"/>
    </source>
</evidence>